<dbReference type="PANTHER" id="PTHR39142:SF1">
    <property type="entry name" value="AEL197CP"/>
    <property type="match status" value="1"/>
</dbReference>
<dbReference type="EMBL" id="JARPMG010000001">
    <property type="protein sequence ID" value="KAJ8103844.1"/>
    <property type="molecule type" value="Genomic_DNA"/>
</dbReference>
<dbReference type="Proteomes" id="UP001217417">
    <property type="component" value="Unassembled WGS sequence"/>
</dbReference>
<evidence type="ECO:0000313" key="2">
    <source>
        <dbReference type="EMBL" id="KAJ8103844.1"/>
    </source>
</evidence>
<keyword evidence="3" id="KW-1185">Reference proteome</keyword>
<dbReference type="Pfam" id="PF12929">
    <property type="entry name" value="Mid1"/>
    <property type="match status" value="1"/>
</dbReference>
<gene>
    <name evidence="2" type="ORF">POJ06DRAFT_8228</name>
</gene>
<proteinExistence type="predicted"/>
<dbReference type="AlphaFoldDB" id="A0AAD7QYL3"/>
<dbReference type="RefSeq" id="XP_056047294.1">
    <property type="nucleotide sequence ID" value="XM_056191616.1"/>
</dbReference>
<dbReference type="GO" id="GO:0005262">
    <property type="term" value="F:calcium channel activity"/>
    <property type="evidence" value="ECO:0007669"/>
    <property type="project" value="InterPro"/>
</dbReference>
<feature type="chain" id="PRO_5042132108" evidence="1">
    <location>
        <begin position="23"/>
        <end position="561"/>
    </location>
</feature>
<reference evidence="2" key="1">
    <citation type="submission" date="2023-03" db="EMBL/GenBank/DDBJ databases">
        <title>Near-Complete genome sequence of Lipomyces tetrasporous NRRL Y-64009, an oleaginous yeast capable of growing on lignocellulosic hydrolysates.</title>
        <authorList>
            <consortium name="Lawrence Berkeley National Laboratory"/>
            <person name="Jagtap S.S."/>
            <person name="Liu J.-J."/>
            <person name="Walukiewicz H.E."/>
            <person name="Pangilinan J."/>
            <person name="Lipzen A."/>
            <person name="Ahrendt S."/>
            <person name="Koriabine M."/>
            <person name="Cobaugh K."/>
            <person name="Salamov A."/>
            <person name="Yoshinaga Y."/>
            <person name="Ng V."/>
            <person name="Daum C."/>
            <person name="Grigoriev I.V."/>
            <person name="Slininger P.J."/>
            <person name="Dien B.S."/>
            <person name="Jin Y.-S."/>
            <person name="Rao C.V."/>
        </authorList>
    </citation>
    <scope>NUCLEOTIDE SEQUENCE</scope>
    <source>
        <strain evidence="2">NRRL Y-64009</strain>
    </source>
</reference>
<organism evidence="2 3">
    <name type="scientific">Lipomyces tetrasporus</name>
    <dbReference type="NCBI Taxonomy" id="54092"/>
    <lineage>
        <taxon>Eukaryota</taxon>
        <taxon>Fungi</taxon>
        <taxon>Dikarya</taxon>
        <taxon>Ascomycota</taxon>
        <taxon>Saccharomycotina</taxon>
        <taxon>Lipomycetes</taxon>
        <taxon>Lipomycetales</taxon>
        <taxon>Lipomycetaceae</taxon>
        <taxon>Lipomyces</taxon>
    </lineage>
</organism>
<dbReference type="GeneID" id="80886782"/>
<protein>
    <submittedName>
        <fullName evidence="2">Stretch-activated Ca2+-permeable channel component-domain-containing protein</fullName>
    </submittedName>
</protein>
<dbReference type="InterPro" id="IPR024338">
    <property type="entry name" value="MID1/Yam8"/>
</dbReference>
<name>A0AAD7QYL3_9ASCO</name>
<feature type="signal peptide" evidence="1">
    <location>
        <begin position="1"/>
        <end position="22"/>
    </location>
</feature>
<comment type="caution">
    <text evidence="2">The sequence shown here is derived from an EMBL/GenBank/DDBJ whole genome shotgun (WGS) entry which is preliminary data.</text>
</comment>
<evidence type="ECO:0000256" key="1">
    <source>
        <dbReference type="SAM" id="SignalP"/>
    </source>
</evidence>
<keyword evidence="1" id="KW-0732">Signal</keyword>
<dbReference type="PANTHER" id="PTHR39142">
    <property type="entry name" value="MID1P"/>
    <property type="match status" value="1"/>
</dbReference>
<dbReference type="GO" id="GO:0098703">
    <property type="term" value="P:calcium ion import across plasma membrane"/>
    <property type="evidence" value="ECO:0007669"/>
    <property type="project" value="InterPro"/>
</dbReference>
<sequence>MRIRILPSLGIILALTLGPCSAEYIQDVSDDVYVWPVSGAVIDTIGFNMDNLDGDMSDLFGQVRFESTGMMLEEASVPKVLPIRDIGQPMLTPISIAKGTTTSYSFPNTDGQSVDLYISAATCMQPSSAQGSTLPMDAYVSDLALRFVGKLRGLGQSADEASVKYNDTFKNGVFYSQFSVQESETVLIEIIAPNYDDNSWSGGWTGQILATRYQSDGAGDTLNMTIVDTDASSVLLATGALSAPTSSPPYSMYVYDDGNDSIRSLNGSYCAITSGSFAAQAINTSITSTLLGNNTREIMFAQGLEPANDYQAYIVEANSSVSGTGVIHDVVAFTTKTNSTCQVIYGLDFCNEVSYAVPSNSSMSRDDLRNWYDNLTKGLYSAFNKSMQIVPCDVNADVRYTIMRTCDQCRASYKRWLCLSLIPRCYERSSNSADPDDSGLSAVSSLAYRAAGTSRNSFLNDELKPDDYTELMPCSYTCHKVMQDCPCDLQFTCPLPQKGLYEAYGSLDDTMHNGVPFDLDTATCNFLGTVDAFSAAVPSPGGINMKLTVAMVSAMTFFLMR</sequence>
<accession>A0AAD7QYL3</accession>
<evidence type="ECO:0000313" key="3">
    <source>
        <dbReference type="Proteomes" id="UP001217417"/>
    </source>
</evidence>